<organism evidence="2 3">
    <name type="scientific">Perkinsus olseni</name>
    <name type="common">Perkinsus atlanticus</name>
    <dbReference type="NCBI Taxonomy" id="32597"/>
    <lineage>
        <taxon>Eukaryota</taxon>
        <taxon>Sar</taxon>
        <taxon>Alveolata</taxon>
        <taxon>Perkinsozoa</taxon>
        <taxon>Perkinsea</taxon>
        <taxon>Perkinsida</taxon>
        <taxon>Perkinsidae</taxon>
        <taxon>Perkinsus</taxon>
    </lineage>
</organism>
<feature type="non-terminal residue" evidence="2">
    <location>
        <position position="1"/>
    </location>
</feature>
<proteinExistence type="predicted"/>
<feature type="region of interest" description="Disordered" evidence="1">
    <location>
        <begin position="19"/>
        <end position="64"/>
    </location>
</feature>
<feature type="compositionally biased region" description="Basic and acidic residues" evidence="1">
    <location>
        <begin position="103"/>
        <end position="121"/>
    </location>
</feature>
<gene>
    <name evidence="2" type="ORF">FOZ62_023506</name>
</gene>
<evidence type="ECO:0000313" key="2">
    <source>
        <dbReference type="EMBL" id="KAF4724382.1"/>
    </source>
</evidence>
<dbReference type="EMBL" id="JABANM010019487">
    <property type="protein sequence ID" value="KAF4724382.1"/>
    <property type="molecule type" value="Genomic_DNA"/>
</dbReference>
<feature type="compositionally biased region" description="Polar residues" evidence="1">
    <location>
        <begin position="44"/>
        <end position="55"/>
    </location>
</feature>
<comment type="caution">
    <text evidence="2">The sequence shown here is derived from an EMBL/GenBank/DDBJ whole genome shotgun (WGS) entry which is preliminary data.</text>
</comment>
<feature type="region of interest" description="Disordered" evidence="1">
    <location>
        <begin position="96"/>
        <end position="121"/>
    </location>
</feature>
<protein>
    <submittedName>
        <fullName evidence="2">Uncharacterized protein</fullName>
    </submittedName>
</protein>
<evidence type="ECO:0000256" key="1">
    <source>
        <dbReference type="SAM" id="MobiDB-lite"/>
    </source>
</evidence>
<sequence>MALQPEPLVDGSRLAELQRQQEAIDASGKERLGNMILAMDEPTEPSSSANDSYTVSEVPEDEDDNVMMVGKENKKALHVPLYNVFIEAYLRDLYPPRSSDAAGKNEIDHQGERDVYADGERPNRMLQKINLINELVANSHGHAAATKRVTTVPATDDDDDE</sequence>
<feature type="region of interest" description="Disordered" evidence="1">
    <location>
        <begin position="140"/>
        <end position="161"/>
    </location>
</feature>
<name>A0A7J6RW07_PEROL</name>
<dbReference type="Proteomes" id="UP000574390">
    <property type="component" value="Unassembled WGS sequence"/>
</dbReference>
<dbReference type="AlphaFoldDB" id="A0A7J6RW07"/>
<reference evidence="2 3" key="1">
    <citation type="submission" date="2020-04" db="EMBL/GenBank/DDBJ databases">
        <title>Perkinsus olseni comparative genomics.</title>
        <authorList>
            <person name="Bogema D.R."/>
        </authorList>
    </citation>
    <scope>NUCLEOTIDE SEQUENCE [LARGE SCALE GENOMIC DNA]</scope>
    <source>
        <strain evidence="2">ATCC PRA-205</strain>
    </source>
</reference>
<accession>A0A7J6RW07</accession>
<evidence type="ECO:0000313" key="3">
    <source>
        <dbReference type="Proteomes" id="UP000574390"/>
    </source>
</evidence>